<gene>
    <name evidence="1" type="ORF">JI747_003320</name>
</gene>
<reference evidence="1 2" key="1">
    <citation type="submission" date="2021-09" db="EMBL/GenBank/DDBJ databases">
        <title>Genome sequencing and assembly of Chryseobacterium sp. RG1.</title>
        <authorList>
            <person name="Chhetri G."/>
        </authorList>
    </citation>
    <scope>NUCLEOTIDE SEQUENCE [LARGE SCALE GENOMIC DNA]</scope>
    <source>
        <strain evidence="1 2">RG1</strain>
    </source>
</reference>
<evidence type="ECO:0008006" key="3">
    <source>
        <dbReference type="Google" id="ProtNLM"/>
    </source>
</evidence>
<dbReference type="RefSeq" id="WP_225686266.1">
    <property type="nucleotide sequence ID" value="NZ_JAERSE020000001.1"/>
</dbReference>
<comment type="caution">
    <text evidence="1">The sequence shown here is derived from an EMBL/GenBank/DDBJ whole genome shotgun (WGS) entry which is preliminary data.</text>
</comment>
<dbReference type="Proteomes" id="UP000618240">
    <property type="component" value="Unassembled WGS sequence"/>
</dbReference>
<name>A0ABS7ZWT2_9FLAO</name>
<evidence type="ECO:0000313" key="1">
    <source>
        <dbReference type="EMBL" id="MCA6066193.1"/>
    </source>
</evidence>
<proteinExistence type="predicted"/>
<accession>A0ABS7ZWT2</accession>
<evidence type="ECO:0000313" key="2">
    <source>
        <dbReference type="Proteomes" id="UP000618240"/>
    </source>
</evidence>
<dbReference type="EMBL" id="JAERSE020000001">
    <property type="protein sequence ID" value="MCA6066193.1"/>
    <property type="molecule type" value="Genomic_DNA"/>
</dbReference>
<sequence length="286" mass="33588">MRTSKLIDSVLKYQYTDEGIHRFYDNTLPKVDSISNSRLHNWQLKNMVKNNIILIFFGLCTLSCKKEDKTFISSNTLFNQITNLEQYSNVQKIDEDSLIKIKADNDDYMIDGYISKKLNKKMGWWNIRDKNNALNKVKLQYIYFENKEKVNQFIFYKGNIIDSVRSKFYTFDKKKQNNKDIITYSFCTPKSEKPALSANLYYLVMNSNNDVLEESKSKSEKNKNHYQFKLEIPVEGEIIVKGLFSEVLNVENENLGTNEILTDDLISSQEKKFKSKNVEIILHNPK</sequence>
<keyword evidence="2" id="KW-1185">Reference proteome</keyword>
<protein>
    <recommendedName>
        <fullName evidence="3">Lipoprotein</fullName>
    </recommendedName>
</protein>
<organism evidence="1 2">
    <name type="scientific">Chryseobacterium tagetis</name>
    <dbReference type="NCBI Taxonomy" id="2801334"/>
    <lineage>
        <taxon>Bacteria</taxon>
        <taxon>Pseudomonadati</taxon>
        <taxon>Bacteroidota</taxon>
        <taxon>Flavobacteriia</taxon>
        <taxon>Flavobacteriales</taxon>
        <taxon>Weeksellaceae</taxon>
        <taxon>Chryseobacterium group</taxon>
        <taxon>Chryseobacterium</taxon>
    </lineage>
</organism>